<feature type="non-terminal residue" evidence="2">
    <location>
        <position position="1"/>
    </location>
</feature>
<keyword evidence="3" id="KW-1185">Reference proteome</keyword>
<organism evidence="2 3">
    <name type="scientific">Halocaridina rubra</name>
    <name type="common">Hawaiian red shrimp</name>
    <dbReference type="NCBI Taxonomy" id="373956"/>
    <lineage>
        <taxon>Eukaryota</taxon>
        <taxon>Metazoa</taxon>
        <taxon>Ecdysozoa</taxon>
        <taxon>Arthropoda</taxon>
        <taxon>Crustacea</taxon>
        <taxon>Multicrustacea</taxon>
        <taxon>Malacostraca</taxon>
        <taxon>Eumalacostraca</taxon>
        <taxon>Eucarida</taxon>
        <taxon>Decapoda</taxon>
        <taxon>Pleocyemata</taxon>
        <taxon>Caridea</taxon>
        <taxon>Atyoidea</taxon>
        <taxon>Atyidae</taxon>
        <taxon>Halocaridina</taxon>
    </lineage>
</organism>
<feature type="region of interest" description="Disordered" evidence="1">
    <location>
        <begin position="43"/>
        <end position="69"/>
    </location>
</feature>
<gene>
    <name evidence="2" type="ORF">SK128_006729</name>
</gene>
<proteinExistence type="predicted"/>
<dbReference type="Proteomes" id="UP001381693">
    <property type="component" value="Unassembled WGS sequence"/>
</dbReference>
<dbReference type="AlphaFoldDB" id="A0AAN8XSD1"/>
<reference evidence="2 3" key="1">
    <citation type="submission" date="2023-11" db="EMBL/GenBank/DDBJ databases">
        <title>Halocaridina rubra genome assembly.</title>
        <authorList>
            <person name="Smith C."/>
        </authorList>
    </citation>
    <scope>NUCLEOTIDE SEQUENCE [LARGE SCALE GENOMIC DNA]</scope>
    <source>
        <strain evidence="2">EP-1</strain>
        <tissue evidence="2">Whole</tissue>
    </source>
</reference>
<accession>A0AAN8XSD1</accession>
<sequence>EDLEARLASSFAPVERRRSHSFRTGGAGEFLIPLEEQLRPRRASSHGILTKHSSGRTSIDPRLWKGQPM</sequence>
<evidence type="ECO:0000256" key="1">
    <source>
        <dbReference type="SAM" id="MobiDB-lite"/>
    </source>
</evidence>
<comment type="caution">
    <text evidence="2">The sequence shown here is derived from an EMBL/GenBank/DDBJ whole genome shotgun (WGS) entry which is preliminary data.</text>
</comment>
<protein>
    <submittedName>
        <fullName evidence="2">Uncharacterized protein</fullName>
    </submittedName>
</protein>
<name>A0AAN8XSD1_HALRR</name>
<evidence type="ECO:0000313" key="3">
    <source>
        <dbReference type="Proteomes" id="UP001381693"/>
    </source>
</evidence>
<evidence type="ECO:0000313" key="2">
    <source>
        <dbReference type="EMBL" id="KAK7083375.1"/>
    </source>
</evidence>
<dbReference type="EMBL" id="JAXCGZ010003265">
    <property type="protein sequence ID" value="KAK7083375.1"/>
    <property type="molecule type" value="Genomic_DNA"/>
</dbReference>